<feature type="domain" description="Thiamine phosphate synthase/TenI" evidence="3">
    <location>
        <begin position="4"/>
        <end position="179"/>
    </location>
</feature>
<dbReference type="GO" id="GO:0009228">
    <property type="term" value="P:thiamine biosynthetic process"/>
    <property type="evidence" value="ECO:0007669"/>
    <property type="project" value="UniProtKB-KW"/>
</dbReference>
<dbReference type="InterPro" id="IPR022998">
    <property type="entry name" value="ThiamineP_synth_TenI"/>
</dbReference>
<proteinExistence type="predicted"/>
<reference evidence="4 5" key="1">
    <citation type="journal article" date="2014" name="Arch. Microbiol.">
        <title>Bacillus mesophilum sp. nov., strain IITR-54T, a novel 4-chlorobiphenyl dechlorinating bacterium.</title>
        <authorList>
            <person name="Manickam N."/>
            <person name="Singh N.K."/>
            <person name="Bajaj A."/>
            <person name="Kumar R.M."/>
            <person name="Kaur G."/>
            <person name="Kaur N."/>
            <person name="Bala M."/>
            <person name="Kumar A."/>
            <person name="Mayilraj S."/>
        </authorList>
    </citation>
    <scope>NUCLEOTIDE SEQUENCE [LARGE SCALE GENOMIC DNA]</scope>
    <source>
        <strain evidence="4 5">IITR-54</strain>
    </source>
</reference>
<dbReference type="Proteomes" id="UP000441354">
    <property type="component" value="Unassembled WGS sequence"/>
</dbReference>
<dbReference type="SUPFAM" id="SSF51391">
    <property type="entry name" value="Thiamin phosphate synthase"/>
    <property type="match status" value="1"/>
</dbReference>
<sequence>MKLMAVTNGYQKINELIKSIIQIYPYVDSIQIREKQRSAGELHQLGKRLIDEGVPKEKLLMNDRMDVALLLQLQQLHLPGNGLPLEQVKETYPHLNAGISVHSLEEALRAEKQGAAYMLYGHCFPTNSKKGKEPIPLSSIRDIKRSVSIPLYVIGGIDEDRIEQVASYGADGAAVMSAIFASSNPADAARRLKERCAYVKNQSH</sequence>
<dbReference type="GO" id="GO:0004789">
    <property type="term" value="F:thiamine-phosphate diphosphorylase activity"/>
    <property type="evidence" value="ECO:0007669"/>
    <property type="project" value="TreeGrafter"/>
</dbReference>
<dbReference type="GO" id="GO:0005737">
    <property type="term" value="C:cytoplasm"/>
    <property type="evidence" value="ECO:0007669"/>
    <property type="project" value="TreeGrafter"/>
</dbReference>
<dbReference type="PANTHER" id="PTHR20857">
    <property type="entry name" value="THIAMINE-PHOSPHATE PYROPHOSPHORYLASE"/>
    <property type="match status" value="1"/>
</dbReference>
<dbReference type="EMBL" id="WBOT01000007">
    <property type="protein sequence ID" value="KAB2330667.1"/>
    <property type="molecule type" value="Genomic_DNA"/>
</dbReference>
<evidence type="ECO:0000259" key="3">
    <source>
        <dbReference type="Pfam" id="PF02581"/>
    </source>
</evidence>
<dbReference type="InterPro" id="IPR036206">
    <property type="entry name" value="ThiamineP_synth_sf"/>
</dbReference>
<dbReference type="Pfam" id="PF02581">
    <property type="entry name" value="TMP-TENI"/>
    <property type="match status" value="1"/>
</dbReference>
<keyword evidence="2" id="KW-0784">Thiamine biosynthesis</keyword>
<dbReference type="PANTHER" id="PTHR20857:SF22">
    <property type="entry name" value="THIAZOLE TAUTOMERASE"/>
    <property type="match status" value="1"/>
</dbReference>
<keyword evidence="5" id="KW-1185">Reference proteome</keyword>
<protein>
    <submittedName>
        <fullName evidence="4">Thiamine phosphate synthase</fullName>
    </submittedName>
</protein>
<dbReference type="OrthoDB" id="9815348at2"/>
<accession>A0A7V7UTP8</accession>
<dbReference type="CDD" id="cd00564">
    <property type="entry name" value="TMP_TenI"/>
    <property type="match status" value="1"/>
</dbReference>
<comment type="caution">
    <text evidence="4">The sequence shown here is derived from an EMBL/GenBank/DDBJ whole genome shotgun (WGS) entry which is preliminary data.</text>
</comment>
<dbReference type="InterPro" id="IPR013785">
    <property type="entry name" value="Aldolase_TIM"/>
</dbReference>
<comment type="pathway">
    <text evidence="1">Cofactor biosynthesis; thiamine diphosphate biosynthesis.</text>
</comment>
<evidence type="ECO:0000256" key="2">
    <source>
        <dbReference type="ARBA" id="ARBA00022977"/>
    </source>
</evidence>
<name>A0A7V7UTP8_9BACI</name>
<evidence type="ECO:0000313" key="4">
    <source>
        <dbReference type="EMBL" id="KAB2330667.1"/>
    </source>
</evidence>
<evidence type="ECO:0000256" key="1">
    <source>
        <dbReference type="ARBA" id="ARBA00004948"/>
    </source>
</evidence>
<evidence type="ECO:0000313" key="5">
    <source>
        <dbReference type="Proteomes" id="UP000441354"/>
    </source>
</evidence>
<dbReference type="AlphaFoldDB" id="A0A7V7UTP8"/>
<organism evidence="4 5">
    <name type="scientific">Bacillus mesophilum</name>
    <dbReference type="NCBI Taxonomy" id="1071718"/>
    <lineage>
        <taxon>Bacteria</taxon>
        <taxon>Bacillati</taxon>
        <taxon>Bacillota</taxon>
        <taxon>Bacilli</taxon>
        <taxon>Bacillales</taxon>
        <taxon>Bacillaceae</taxon>
        <taxon>Bacillus</taxon>
    </lineage>
</organism>
<gene>
    <name evidence="4" type="ORF">F7732_18650</name>
</gene>
<dbReference type="Gene3D" id="3.20.20.70">
    <property type="entry name" value="Aldolase class I"/>
    <property type="match status" value="1"/>
</dbReference>